<feature type="transmembrane region" description="Helical" evidence="7">
    <location>
        <begin position="85"/>
        <end position="109"/>
    </location>
</feature>
<feature type="transmembrane region" description="Helical" evidence="7">
    <location>
        <begin position="292"/>
        <end position="311"/>
    </location>
</feature>
<evidence type="ECO:0000256" key="5">
    <source>
        <dbReference type="ARBA" id="ARBA00022989"/>
    </source>
</evidence>
<feature type="transmembrane region" description="Helical" evidence="7">
    <location>
        <begin position="379"/>
        <end position="402"/>
    </location>
</feature>
<keyword evidence="2" id="KW-0813">Transport</keyword>
<feature type="transmembrane region" description="Helical" evidence="7">
    <location>
        <begin position="53"/>
        <end position="78"/>
    </location>
</feature>
<dbReference type="InterPro" id="IPR036259">
    <property type="entry name" value="MFS_trans_sf"/>
</dbReference>
<keyword evidence="6 7" id="KW-0472">Membrane</keyword>
<reference evidence="8 9" key="1">
    <citation type="journal article" date="2024" name="FEMS Microbiol. Lett.">
        <title>Xanthomonas protegens sp. nov., a novel rice seed-associated bacterium, provides in vivo protection against X. oryzae pv. oryzae, the bacterial leaf blight pathogen.</title>
        <authorList>
            <person name="Rana R."/>
            <person name="Sharma A."/>
            <person name="Madhavan V.N."/>
            <person name="Korpole S."/>
            <person name="Sonti R.V."/>
            <person name="Patel H.K."/>
            <person name="Patil P.B."/>
        </authorList>
    </citation>
    <scope>NUCLEOTIDE SEQUENCE [LARGE SCALE GENOMIC DNA]</scope>
    <source>
        <strain evidence="8 9">PPL118</strain>
    </source>
</reference>
<feature type="transmembrane region" description="Helical" evidence="7">
    <location>
        <begin position="147"/>
        <end position="169"/>
    </location>
</feature>
<feature type="transmembrane region" description="Helical" evidence="7">
    <location>
        <begin position="115"/>
        <end position="135"/>
    </location>
</feature>
<comment type="caution">
    <text evidence="8">The sequence shown here is derived from an EMBL/GenBank/DDBJ whole genome shotgun (WGS) entry which is preliminary data.</text>
</comment>
<evidence type="ECO:0000256" key="6">
    <source>
        <dbReference type="ARBA" id="ARBA00023136"/>
    </source>
</evidence>
<dbReference type="PANTHER" id="PTHR23513:SF9">
    <property type="entry name" value="ENTEROBACTIN EXPORTER ENTS"/>
    <property type="match status" value="1"/>
</dbReference>
<keyword evidence="5 7" id="KW-1133">Transmembrane helix</keyword>
<keyword evidence="4 7" id="KW-0812">Transmembrane</keyword>
<dbReference type="Gene3D" id="1.20.1250.20">
    <property type="entry name" value="MFS general substrate transporter like domains"/>
    <property type="match status" value="1"/>
</dbReference>
<evidence type="ECO:0000256" key="1">
    <source>
        <dbReference type="ARBA" id="ARBA00004651"/>
    </source>
</evidence>
<feature type="transmembrane region" description="Helical" evidence="7">
    <location>
        <begin position="181"/>
        <end position="200"/>
    </location>
</feature>
<evidence type="ECO:0000256" key="7">
    <source>
        <dbReference type="SAM" id="Phobius"/>
    </source>
</evidence>
<accession>A0ABU9LDZ1</accession>
<feature type="transmembrane region" description="Helical" evidence="7">
    <location>
        <begin position="230"/>
        <end position="255"/>
    </location>
</feature>
<proteinExistence type="predicted"/>
<dbReference type="RefSeq" id="WP_342074155.1">
    <property type="nucleotide sequence ID" value="NZ_JAQJCQ010000014.1"/>
</dbReference>
<dbReference type="Pfam" id="PF07690">
    <property type="entry name" value="MFS_1"/>
    <property type="match status" value="1"/>
</dbReference>
<evidence type="ECO:0000313" key="9">
    <source>
        <dbReference type="Proteomes" id="UP001486626"/>
    </source>
</evidence>
<name>A0ABU9LDZ1_9XANT</name>
<keyword evidence="3" id="KW-1003">Cell membrane</keyword>
<evidence type="ECO:0000256" key="4">
    <source>
        <dbReference type="ARBA" id="ARBA00022692"/>
    </source>
</evidence>
<sequence>MSVPLPTPPQTLRTLLAHPGFALVLAYRILAMLSYQIVAVTVGWHIYEITRDPFSLGLIGLAEILPFFCIAPFAGYLVDHLPRRYLGMLASVGLVATAAVLLAVSRGWLSAQGVWPIYAAIALTGAARAFLSPVYNALFARVLPREAYARGASVGSVAFQAGMVIGPALGGLLVGWGGKSLAYGTAIGASSAALLALWLLRVSEPVHEGPRAPIFRSIAEGAQFVFSNQIMLGAMALDMFSVLLGGAVSMLPAFIHDILHYGPEGLGILRGAPALGSILVGVWLARHPLQRNAGRVLLLAVAGFGLCTIAFGLSRHFWLSAAILLAYGMCDGVSVIVRQTILQLATPDAMRGRVSSINGIFIGSSNELGAFYDGVMARLIGLVPAVVLGGCVTLGVVGVTSWKAPKLRNLDLRDLQ</sequence>
<evidence type="ECO:0000256" key="2">
    <source>
        <dbReference type="ARBA" id="ARBA00022448"/>
    </source>
</evidence>
<dbReference type="Proteomes" id="UP001486626">
    <property type="component" value="Unassembled WGS sequence"/>
</dbReference>
<dbReference type="EMBL" id="JAQJCQ010000014">
    <property type="protein sequence ID" value="MEL4892857.1"/>
    <property type="molecule type" value="Genomic_DNA"/>
</dbReference>
<dbReference type="InterPro" id="IPR011701">
    <property type="entry name" value="MFS"/>
</dbReference>
<comment type="subcellular location">
    <subcellularLocation>
        <location evidence="1">Cell membrane</location>
        <topology evidence="1">Multi-pass membrane protein</topology>
    </subcellularLocation>
</comment>
<gene>
    <name evidence="8" type="ORF">PIQ37_15660</name>
</gene>
<evidence type="ECO:0000256" key="3">
    <source>
        <dbReference type="ARBA" id="ARBA00022475"/>
    </source>
</evidence>
<protein>
    <submittedName>
        <fullName evidence="8">MFS transporter</fullName>
    </submittedName>
</protein>
<keyword evidence="9" id="KW-1185">Reference proteome</keyword>
<organism evidence="8 9">
    <name type="scientific">Xanthomonas protegens</name>
    <dbReference type="NCBI Taxonomy" id="3380705"/>
    <lineage>
        <taxon>Bacteria</taxon>
        <taxon>Pseudomonadati</taxon>
        <taxon>Pseudomonadota</taxon>
        <taxon>Gammaproteobacteria</taxon>
        <taxon>Lysobacterales</taxon>
        <taxon>Lysobacteraceae</taxon>
        <taxon>Xanthomonas</taxon>
    </lineage>
</organism>
<dbReference type="PANTHER" id="PTHR23513">
    <property type="entry name" value="INTEGRAL MEMBRANE EFFLUX PROTEIN-RELATED"/>
    <property type="match status" value="1"/>
</dbReference>
<dbReference type="SUPFAM" id="SSF103473">
    <property type="entry name" value="MFS general substrate transporter"/>
    <property type="match status" value="1"/>
</dbReference>
<evidence type="ECO:0000313" key="8">
    <source>
        <dbReference type="EMBL" id="MEL4892857.1"/>
    </source>
</evidence>
<feature type="transmembrane region" description="Helical" evidence="7">
    <location>
        <begin position="267"/>
        <end position="285"/>
    </location>
</feature>
<dbReference type="CDD" id="cd06173">
    <property type="entry name" value="MFS_MefA_like"/>
    <property type="match status" value="1"/>
</dbReference>
<feature type="transmembrane region" description="Helical" evidence="7">
    <location>
        <begin position="21"/>
        <end position="47"/>
    </location>
</feature>